<organism evidence="3">
    <name type="scientific">Laccaria bicolor (strain S238N-H82 / ATCC MYA-4686)</name>
    <name type="common">Bicoloured deceiver</name>
    <name type="synonym">Laccaria laccata var. bicolor</name>
    <dbReference type="NCBI Taxonomy" id="486041"/>
    <lineage>
        <taxon>Eukaryota</taxon>
        <taxon>Fungi</taxon>
        <taxon>Dikarya</taxon>
        <taxon>Basidiomycota</taxon>
        <taxon>Agaricomycotina</taxon>
        <taxon>Agaricomycetes</taxon>
        <taxon>Agaricomycetidae</taxon>
        <taxon>Agaricales</taxon>
        <taxon>Agaricineae</taxon>
        <taxon>Hydnangiaceae</taxon>
        <taxon>Laccaria</taxon>
    </lineage>
</organism>
<dbReference type="GeneID" id="6084911"/>
<feature type="compositionally biased region" description="Acidic residues" evidence="1">
    <location>
        <begin position="366"/>
        <end position="385"/>
    </location>
</feature>
<dbReference type="NCBIfam" id="TIGR02453">
    <property type="entry name" value="TIGR02453 family protein"/>
    <property type="match status" value="1"/>
</dbReference>
<dbReference type="KEGG" id="lbc:LACBIDRAFT_314859"/>
<dbReference type="InParanoid" id="B0DZD6"/>
<dbReference type="HOGENOM" id="CLU_036742_3_0_1"/>
<dbReference type="Proteomes" id="UP000001194">
    <property type="component" value="Unassembled WGS sequence"/>
</dbReference>
<dbReference type="EMBL" id="DS547154">
    <property type="protein sequence ID" value="EDR00070.1"/>
    <property type="molecule type" value="Genomic_DNA"/>
</dbReference>
<dbReference type="RefSeq" id="XP_001889276.1">
    <property type="nucleotide sequence ID" value="XM_001889241.1"/>
</dbReference>
<name>B0DZD6_LACBS</name>
<dbReference type="AlphaFoldDB" id="B0DZD6"/>
<feature type="region of interest" description="Disordered" evidence="1">
    <location>
        <begin position="361"/>
        <end position="385"/>
    </location>
</feature>
<dbReference type="InterPro" id="IPR012808">
    <property type="entry name" value="CHP02453"/>
</dbReference>
<feature type="region of interest" description="Disordered" evidence="1">
    <location>
        <begin position="1"/>
        <end position="87"/>
    </location>
</feature>
<sequence length="385" mass="43561">MSPKAHPTKAKTGLRKSSSPKKRKAATADEEETAYAPEPKKVYDSDALDEDSSEDTKKRKRVRENKKTRSPRKKRREVDEDEEGDLQEGQEIVGVVVEAPKSGRVSPGEISQNTLNFLTKLKDPKCNDREWFKLHRALFLSAEGNNVDFSLEPVYRLAEKEWKDFIESFTDVLAEVDTQIPHLPPKDVIHRIYRDVRFSNDKTPYKRGFSASFSRSGRKGIFAGYHVSLKPGNESLIAAGSWCPGRSELATIRNNIKNDSRRLRQIISSPEFVKLFGEAKPHPKGETQNIFGREDELKVAPKGVGKDHKDIDLLKCRSFAVLHRFTDSEVLDPEFKQKLASVARVMQPFVHCLNDMMTIIGGTNNNDDEESGDGEQEEGDDDDDE</sequence>
<gene>
    <name evidence="2" type="ORF">LACBIDRAFT_314859</name>
</gene>
<dbReference type="PANTHER" id="PTHR36452">
    <property type="entry name" value="CHROMOSOME 12, WHOLE GENOME SHOTGUN SEQUENCE"/>
    <property type="match status" value="1"/>
</dbReference>
<evidence type="ECO:0000313" key="2">
    <source>
        <dbReference type="EMBL" id="EDR00070.1"/>
    </source>
</evidence>
<dbReference type="OrthoDB" id="2537769at2759"/>
<feature type="compositionally biased region" description="Basic residues" evidence="1">
    <location>
        <begin position="58"/>
        <end position="75"/>
    </location>
</feature>
<keyword evidence="3" id="KW-1185">Reference proteome</keyword>
<reference evidence="2 3" key="1">
    <citation type="journal article" date="2008" name="Nature">
        <title>The genome of Laccaria bicolor provides insights into mycorrhizal symbiosis.</title>
        <authorList>
            <person name="Martin F."/>
            <person name="Aerts A."/>
            <person name="Ahren D."/>
            <person name="Brun A."/>
            <person name="Danchin E.G.J."/>
            <person name="Duchaussoy F."/>
            <person name="Gibon J."/>
            <person name="Kohler A."/>
            <person name="Lindquist E."/>
            <person name="Pereda V."/>
            <person name="Salamov A."/>
            <person name="Shapiro H.J."/>
            <person name="Wuyts J."/>
            <person name="Blaudez D."/>
            <person name="Buee M."/>
            <person name="Brokstein P."/>
            <person name="Canbaeck B."/>
            <person name="Cohen D."/>
            <person name="Courty P.E."/>
            <person name="Coutinho P.M."/>
            <person name="Delaruelle C."/>
            <person name="Detter J.C."/>
            <person name="Deveau A."/>
            <person name="DiFazio S."/>
            <person name="Duplessis S."/>
            <person name="Fraissinet-Tachet L."/>
            <person name="Lucic E."/>
            <person name="Frey-Klett P."/>
            <person name="Fourrey C."/>
            <person name="Feussner I."/>
            <person name="Gay G."/>
            <person name="Grimwood J."/>
            <person name="Hoegger P.J."/>
            <person name="Jain P."/>
            <person name="Kilaru S."/>
            <person name="Labbe J."/>
            <person name="Lin Y.C."/>
            <person name="Legue V."/>
            <person name="Le Tacon F."/>
            <person name="Marmeisse R."/>
            <person name="Melayah D."/>
            <person name="Montanini B."/>
            <person name="Muratet M."/>
            <person name="Nehls U."/>
            <person name="Niculita-Hirzel H."/>
            <person name="Oudot-Le Secq M.P."/>
            <person name="Peter M."/>
            <person name="Quesneville H."/>
            <person name="Rajashekar B."/>
            <person name="Reich M."/>
            <person name="Rouhier N."/>
            <person name="Schmutz J."/>
            <person name="Yin T."/>
            <person name="Chalot M."/>
            <person name="Henrissat B."/>
            <person name="Kuees U."/>
            <person name="Lucas S."/>
            <person name="Van de Peer Y."/>
            <person name="Podila G.K."/>
            <person name="Polle A."/>
            <person name="Pukkila P.J."/>
            <person name="Richardson P.M."/>
            <person name="Rouze P."/>
            <person name="Sanders I.R."/>
            <person name="Stajich J.E."/>
            <person name="Tunlid A."/>
            <person name="Tuskan G."/>
            <person name="Grigoriev I.V."/>
        </authorList>
    </citation>
    <scope>NUCLEOTIDE SEQUENCE [LARGE SCALE GENOMIC DNA]</scope>
    <source>
        <strain evidence="3">S238N-H82 / ATCC MYA-4686</strain>
    </source>
</reference>
<accession>B0DZD6</accession>
<feature type="compositionally biased region" description="Basic residues" evidence="1">
    <location>
        <begin position="1"/>
        <end position="25"/>
    </location>
</feature>
<dbReference type="STRING" id="486041.B0DZD6"/>
<dbReference type="Pfam" id="PF09365">
    <property type="entry name" value="DUF2461"/>
    <property type="match status" value="1"/>
</dbReference>
<evidence type="ECO:0000313" key="3">
    <source>
        <dbReference type="Proteomes" id="UP000001194"/>
    </source>
</evidence>
<dbReference type="PANTHER" id="PTHR36452:SF1">
    <property type="entry name" value="DUF2461 DOMAIN-CONTAINING PROTEIN"/>
    <property type="match status" value="1"/>
</dbReference>
<evidence type="ECO:0000256" key="1">
    <source>
        <dbReference type="SAM" id="MobiDB-lite"/>
    </source>
</evidence>
<proteinExistence type="predicted"/>
<protein>
    <submittedName>
        <fullName evidence="2">Predicted protein</fullName>
    </submittedName>
</protein>